<organism evidence="1 2">
    <name type="scientific">Brassica cretica</name>
    <name type="common">Mustard</name>
    <dbReference type="NCBI Taxonomy" id="69181"/>
    <lineage>
        <taxon>Eukaryota</taxon>
        <taxon>Viridiplantae</taxon>
        <taxon>Streptophyta</taxon>
        <taxon>Embryophyta</taxon>
        <taxon>Tracheophyta</taxon>
        <taxon>Spermatophyta</taxon>
        <taxon>Magnoliopsida</taxon>
        <taxon>eudicotyledons</taxon>
        <taxon>Gunneridae</taxon>
        <taxon>Pentapetalae</taxon>
        <taxon>rosids</taxon>
        <taxon>malvids</taxon>
        <taxon>Brassicales</taxon>
        <taxon>Brassicaceae</taxon>
        <taxon>Brassiceae</taxon>
        <taxon>Brassica</taxon>
    </lineage>
</organism>
<dbReference type="EMBL" id="QGKX02001290">
    <property type="protein sequence ID" value="KAF3537874.1"/>
    <property type="molecule type" value="Genomic_DNA"/>
</dbReference>
<protein>
    <submittedName>
        <fullName evidence="1">Uncharacterized protein</fullName>
    </submittedName>
</protein>
<evidence type="ECO:0000313" key="1">
    <source>
        <dbReference type="EMBL" id="KAF3537874.1"/>
    </source>
</evidence>
<reference evidence="1" key="1">
    <citation type="submission" date="2019-12" db="EMBL/GenBank/DDBJ databases">
        <title>Genome sequencing and annotation of Brassica cretica.</title>
        <authorList>
            <person name="Studholme D.J."/>
            <person name="Sarris P."/>
        </authorList>
    </citation>
    <scope>NUCLEOTIDE SEQUENCE</scope>
    <source>
        <strain evidence="1">PFS-109/04</strain>
        <tissue evidence="1">Leaf</tissue>
    </source>
</reference>
<dbReference type="Proteomes" id="UP000712600">
    <property type="component" value="Unassembled WGS sequence"/>
</dbReference>
<name>A0A8S9QHZ1_BRACR</name>
<evidence type="ECO:0000313" key="2">
    <source>
        <dbReference type="Proteomes" id="UP000712600"/>
    </source>
</evidence>
<accession>A0A8S9QHZ1</accession>
<proteinExistence type="predicted"/>
<gene>
    <name evidence="1" type="ORF">F2Q69_00022099</name>
</gene>
<sequence>MFDILGRNNEMIGKQYVNFKQTHSNVFGSAAVPRELMLEYSVKRNGMLSWGLTLGKERTVVLLAHVVVLLFSLKRFYMGRFYCDFVNEWHILLWSEKIDEEDTQVGGRINLLWNCTSNFVYDFTWGDNEDTCRNVLSCVIFVIPGFKRIVVTSNSTYEKLLSFWNQEILLKSLHSVFLVDLDSFVFPPPSITCFSTAAWLMAEEISVWRCTRHIYILEWFYRWRPPRCLRELVLMGVTDLFDAILINGASKRELKFCDRIYFIVVFPRDKSVLCSVNQSIKVDFRVRVHNLYSTRQRRFLHGTNYVSWWSDVTCNSGKTLCVIWNEDMISFLGYISLHSRKGESVGVQLFSHNMFDGGELRMSIQHLHQLYKITWLAIDIIPCHRIRYTTHWQLNEKSENVESSEEKAAKTTRILIFEAREKRFPFRFEVESLGPYAAHLTSPTR</sequence>
<dbReference type="AlphaFoldDB" id="A0A8S9QHZ1"/>
<comment type="caution">
    <text evidence="1">The sequence shown here is derived from an EMBL/GenBank/DDBJ whole genome shotgun (WGS) entry which is preliminary data.</text>
</comment>